<name>A0A3M7LV44_9PLEO</name>
<dbReference type="EMBL" id="KE747806">
    <property type="protein sequence ID" value="RMZ66089.1"/>
    <property type="molecule type" value="Genomic_DNA"/>
</dbReference>
<sequence length="182" mass="20535">MGAKFARYADIGVTWPTNFWDDLWSNVSRYRKINLIIPSTVQAPALVDLCELLLATIERLLGCWARLKGTRISARTPEVTIQLGRLFVIAMGRTRLRRIHEAMEKLAKYIAENQHLAKWTVTAMTELRAQNTLGRSTLEKLRSAPGIEVVGLSKTQVPRNTEYCHAGYVQAVGRGTHVRFGE</sequence>
<proteinExistence type="predicted"/>
<protein>
    <submittedName>
        <fullName evidence="1">Uncharacterized protein</fullName>
    </submittedName>
</protein>
<accession>A0A3M7LV44</accession>
<evidence type="ECO:0000313" key="2">
    <source>
        <dbReference type="Proteomes" id="UP000265663"/>
    </source>
</evidence>
<organism evidence="1 2">
    <name type="scientific">Pyrenophora seminiperda CCB06</name>
    <dbReference type="NCBI Taxonomy" id="1302712"/>
    <lineage>
        <taxon>Eukaryota</taxon>
        <taxon>Fungi</taxon>
        <taxon>Dikarya</taxon>
        <taxon>Ascomycota</taxon>
        <taxon>Pezizomycotina</taxon>
        <taxon>Dothideomycetes</taxon>
        <taxon>Pleosporomycetidae</taxon>
        <taxon>Pleosporales</taxon>
        <taxon>Pleosporineae</taxon>
        <taxon>Pleosporaceae</taxon>
        <taxon>Pyrenophora</taxon>
    </lineage>
</organism>
<gene>
    <name evidence="1" type="ORF">GMOD_00005158</name>
</gene>
<dbReference type="Proteomes" id="UP000265663">
    <property type="component" value="Unassembled WGS sequence"/>
</dbReference>
<evidence type="ECO:0000313" key="1">
    <source>
        <dbReference type="EMBL" id="RMZ66089.1"/>
    </source>
</evidence>
<dbReference type="AlphaFoldDB" id="A0A3M7LV44"/>
<reference evidence="1 2" key="1">
    <citation type="journal article" date="2014" name="PLoS ONE">
        <title>De novo Genome Assembly of the Fungal Plant Pathogen Pyrenophora semeniperda.</title>
        <authorList>
            <person name="Soliai M.M."/>
            <person name="Meyer S.E."/>
            <person name="Udall J.A."/>
            <person name="Elzinga D.E."/>
            <person name="Hermansen R.A."/>
            <person name="Bodily P.M."/>
            <person name="Hart A.A."/>
            <person name="Coleman C.E."/>
        </authorList>
    </citation>
    <scope>NUCLEOTIDE SEQUENCE [LARGE SCALE GENOMIC DNA]</scope>
    <source>
        <strain evidence="1 2">CCB06</strain>
        <tissue evidence="1">Mycelium</tissue>
    </source>
</reference>
<dbReference type="OrthoDB" id="3797827at2759"/>
<keyword evidence="2" id="KW-1185">Reference proteome</keyword>